<accession>A0A9W4SQ93</accession>
<evidence type="ECO:0000256" key="6">
    <source>
        <dbReference type="ARBA" id="ARBA00022840"/>
    </source>
</evidence>
<evidence type="ECO:0000256" key="5">
    <source>
        <dbReference type="ARBA" id="ARBA00022777"/>
    </source>
</evidence>
<name>A0A9W4SQ93_9GLOM</name>
<dbReference type="PROSITE" id="PS00109">
    <property type="entry name" value="PROTEIN_KINASE_TYR"/>
    <property type="match status" value="1"/>
</dbReference>
<feature type="domain" description="Protein kinase" evidence="8">
    <location>
        <begin position="6"/>
        <end position="308"/>
    </location>
</feature>
<proteinExistence type="predicted"/>
<comment type="caution">
    <text evidence="9">The sequence shown here is derived from an EMBL/GenBank/DDBJ whole genome shotgun (WGS) entry which is preliminary data.</text>
</comment>
<dbReference type="GO" id="GO:0004674">
    <property type="term" value="F:protein serine/threonine kinase activity"/>
    <property type="evidence" value="ECO:0007669"/>
    <property type="project" value="UniProtKB-KW"/>
</dbReference>
<dbReference type="InterPro" id="IPR011009">
    <property type="entry name" value="Kinase-like_dom_sf"/>
</dbReference>
<evidence type="ECO:0000256" key="2">
    <source>
        <dbReference type="ARBA" id="ARBA00022527"/>
    </source>
</evidence>
<keyword evidence="3" id="KW-0808">Transferase</keyword>
<comment type="subcellular location">
    <subcellularLocation>
        <location evidence="1">Nucleus</location>
    </subcellularLocation>
</comment>
<reference evidence="9" key="1">
    <citation type="submission" date="2022-08" db="EMBL/GenBank/DDBJ databases">
        <authorList>
            <person name="Kallberg Y."/>
            <person name="Tangrot J."/>
            <person name="Rosling A."/>
        </authorList>
    </citation>
    <scope>NUCLEOTIDE SEQUENCE</scope>
    <source>
        <strain evidence="9">Wild A</strain>
    </source>
</reference>
<dbReference type="FunFam" id="1.10.510.10:FF:000624">
    <property type="entry name" value="Mitogen-activated protein kinase"/>
    <property type="match status" value="1"/>
</dbReference>
<dbReference type="PANTHER" id="PTHR24056">
    <property type="entry name" value="CELL DIVISION PROTEIN KINASE"/>
    <property type="match status" value="1"/>
</dbReference>
<evidence type="ECO:0000256" key="1">
    <source>
        <dbReference type="ARBA" id="ARBA00004123"/>
    </source>
</evidence>
<dbReference type="InterPro" id="IPR000719">
    <property type="entry name" value="Prot_kinase_dom"/>
</dbReference>
<dbReference type="AlphaFoldDB" id="A0A9W4SQ93"/>
<dbReference type="GO" id="GO:0005524">
    <property type="term" value="F:ATP binding"/>
    <property type="evidence" value="ECO:0007669"/>
    <property type="project" value="UniProtKB-KW"/>
</dbReference>
<gene>
    <name evidence="9" type="ORF">FWILDA_LOCUS7827</name>
</gene>
<dbReference type="Gene3D" id="1.10.510.10">
    <property type="entry name" value="Transferase(Phosphotransferase) domain 1"/>
    <property type="match status" value="1"/>
</dbReference>
<evidence type="ECO:0000259" key="8">
    <source>
        <dbReference type="PROSITE" id="PS50011"/>
    </source>
</evidence>
<evidence type="ECO:0000256" key="3">
    <source>
        <dbReference type="ARBA" id="ARBA00022679"/>
    </source>
</evidence>
<dbReference type="Pfam" id="PF00069">
    <property type="entry name" value="Pkinase"/>
    <property type="match status" value="1"/>
</dbReference>
<sequence>MEQYSYEILSTYGEGTFGVVYKARQKPSEKLVAIKKSIEIRYERPVHERVENERRVMDILKHENVISLIPCDDASRHLSPTLSRFNVQLGINSLIFPFCPLTLRILLDEYTLPLSEIKSCMWMILSGIAHIHECKIIHRDLSPKNILISDSGVIKIGDFDDAWIESYSGNEKRGEMRFEIGTRIYRAPELLFSSGNYSYAVDLWSVGCIFAEFFTENVGYPLFDGGSDIEQLCKIFRILGVANELNWPEVIEYPDYGKFKFVESDSVGLTIKHLPHANKEIIDFIAKFLRYPTKERMTAQKVLQDSLFKSNDFSKFFINISCLKKKKHNLSLIQ</sequence>
<dbReference type="InterPro" id="IPR008266">
    <property type="entry name" value="Tyr_kinase_AS"/>
</dbReference>
<evidence type="ECO:0000313" key="10">
    <source>
        <dbReference type="Proteomes" id="UP001153678"/>
    </source>
</evidence>
<evidence type="ECO:0000313" key="9">
    <source>
        <dbReference type="EMBL" id="CAI2176925.1"/>
    </source>
</evidence>
<organism evidence="9 10">
    <name type="scientific">Funneliformis geosporum</name>
    <dbReference type="NCBI Taxonomy" id="1117311"/>
    <lineage>
        <taxon>Eukaryota</taxon>
        <taxon>Fungi</taxon>
        <taxon>Fungi incertae sedis</taxon>
        <taxon>Mucoromycota</taxon>
        <taxon>Glomeromycotina</taxon>
        <taxon>Glomeromycetes</taxon>
        <taxon>Glomerales</taxon>
        <taxon>Glomeraceae</taxon>
        <taxon>Funneliformis</taxon>
    </lineage>
</organism>
<keyword evidence="7" id="KW-0539">Nucleus</keyword>
<dbReference type="EMBL" id="CAMKVN010001578">
    <property type="protein sequence ID" value="CAI2176925.1"/>
    <property type="molecule type" value="Genomic_DNA"/>
</dbReference>
<evidence type="ECO:0000256" key="7">
    <source>
        <dbReference type="ARBA" id="ARBA00023242"/>
    </source>
</evidence>
<keyword evidence="5" id="KW-0418">Kinase</keyword>
<dbReference type="OrthoDB" id="1732493at2759"/>
<keyword evidence="6" id="KW-0067">ATP-binding</keyword>
<dbReference type="PROSITE" id="PS50011">
    <property type="entry name" value="PROTEIN_KINASE_DOM"/>
    <property type="match status" value="1"/>
</dbReference>
<dbReference type="SUPFAM" id="SSF56112">
    <property type="entry name" value="Protein kinase-like (PK-like)"/>
    <property type="match status" value="1"/>
</dbReference>
<dbReference type="InterPro" id="IPR050108">
    <property type="entry name" value="CDK"/>
</dbReference>
<dbReference type="GO" id="GO:0005634">
    <property type="term" value="C:nucleus"/>
    <property type="evidence" value="ECO:0007669"/>
    <property type="project" value="UniProtKB-SubCell"/>
</dbReference>
<keyword evidence="10" id="KW-1185">Reference proteome</keyword>
<keyword evidence="4" id="KW-0547">Nucleotide-binding</keyword>
<dbReference type="Gene3D" id="3.30.200.20">
    <property type="entry name" value="Phosphorylase Kinase, domain 1"/>
    <property type="match status" value="1"/>
</dbReference>
<dbReference type="Proteomes" id="UP001153678">
    <property type="component" value="Unassembled WGS sequence"/>
</dbReference>
<evidence type="ECO:0000256" key="4">
    <source>
        <dbReference type="ARBA" id="ARBA00022741"/>
    </source>
</evidence>
<protein>
    <submittedName>
        <fullName evidence="9">15972_t:CDS:1</fullName>
    </submittedName>
</protein>
<keyword evidence="2" id="KW-0723">Serine/threonine-protein kinase</keyword>